<feature type="compositionally biased region" description="Basic and acidic residues" evidence="7">
    <location>
        <begin position="260"/>
        <end position="275"/>
    </location>
</feature>
<protein>
    <recommendedName>
        <fullName evidence="8">C1q domain-containing protein</fullName>
    </recommendedName>
</protein>
<feature type="compositionally biased region" description="Polar residues" evidence="7">
    <location>
        <begin position="570"/>
        <end position="587"/>
    </location>
</feature>
<dbReference type="GO" id="GO:0090263">
    <property type="term" value="P:positive regulation of canonical Wnt signaling pathway"/>
    <property type="evidence" value="ECO:0007669"/>
    <property type="project" value="TreeGrafter"/>
</dbReference>
<dbReference type="InterPro" id="IPR028816">
    <property type="entry name" value="Caprin"/>
</dbReference>
<feature type="region of interest" description="Disordered" evidence="7">
    <location>
        <begin position="260"/>
        <end position="286"/>
    </location>
</feature>
<comment type="caution">
    <text evidence="9">The sequence shown here is derived from an EMBL/GenBank/DDBJ whole genome shotgun (WGS) entry which is preliminary data.</text>
</comment>
<dbReference type="EMBL" id="VFJC01000010">
    <property type="protein sequence ID" value="KAB5565975.1"/>
    <property type="molecule type" value="Genomic_DNA"/>
</dbReference>
<dbReference type="SUPFAM" id="SSF49842">
    <property type="entry name" value="TNF-like"/>
    <property type="match status" value="1"/>
</dbReference>
<accession>A0A5N5NEB5</accession>
<evidence type="ECO:0000256" key="1">
    <source>
        <dbReference type="ARBA" id="ARBA00004496"/>
    </source>
</evidence>
<feature type="region of interest" description="Disordered" evidence="7">
    <location>
        <begin position="380"/>
        <end position="404"/>
    </location>
</feature>
<evidence type="ECO:0000256" key="6">
    <source>
        <dbReference type="ARBA" id="ARBA00023193"/>
    </source>
</evidence>
<keyword evidence="3" id="KW-0963">Cytoplasm</keyword>
<evidence type="ECO:0000256" key="2">
    <source>
        <dbReference type="ARBA" id="ARBA00007950"/>
    </source>
</evidence>
<keyword evidence="5" id="KW-0694">RNA-binding</keyword>
<feature type="region of interest" description="Disordered" evidence="7">
    <location>
        <begin position="662"/>
        <end position="715"/>
    </location>
</feature>
<evidence type="ECO:0000256" key="7">
    <source>
        <dbReference type="SAM" id="MobiDB-lite"/>
    </source>
</evidence>
<feature type="compositionally biased region" description="Polar residues" evidence="7">
    <location>
        <begin position="662"/>
        <end position="684"/>
    </location>
</feature>
<feature type="domain" description="C1q" evidence="8">
    <location>
        <begin position="819"/>
        <end position="953"/>
    </location>
</feature>
<evidence type="ECO:0000256" key="5">
    <source>
        <dbReference type="ARBA" id="ARBA00022884"/>
    </source>
</evidence>
<comment type="similarity">
    <text evidence="2">Belongs to the caprin family.</text>
</comment>
<reference evidence="9 10" key="1">
    <citation type="submission" date="2019-06" db="EMBL/GenBank/DDBJ databases">
        <title>A chromosome-scale genome assembly of the striped catfish, Pangasianodon hypophthalmus.</title>
        <authorList>
            <person name="Wen M."/>
            <person name="Zahm M."/>
            <person name="Roques C."/>
            <person name="Cabau C."/>
            <person name="Klopp C."/>
            <person name="Donnadieu C."/>
            <person name="Jouanno E."/>
            <person name="Avarre J.-C."/>
            <person name="Campet M."/>
            <person name="Ha T.T.T."/>
            <person name="Dugue R."/>
            <person name="Lampietro C."/>
            <person name="Louis A."/>
            <person name="Herpin A."/>
            <person name="Echchiki A."/>
            <person name="Berthelot C."/>
            <person name="Parey E."/>
            <person name="Roest-Crollius H."/>
            <person name="Braasch I."/>
            <person name="Postlethwait J."/>
            <person name="Bobe J."/>
            <person name="Montfort J."/>
            <person name="Bouchez O."/>
            <person name="Begum T."/>
            <person name="Schartl M."/>
            <person name="Guiguen Y."/>
        </authorList>
    </citation>
    <scope>NUCLEOTIDE SEQUENCE [LARGE SCALE GENOMIC DNA]</scope>
    <source>
        <strain evidence="9 10">Indonesia</strain>
        <tissue evidence="9">Blood</tissue>
    </source>
</reference>
<dbReference type="InterPro" id="IPR041637">
    <property type="entry name" value="Caprin-1_dimer"/>
</dbReference>
<dbReference type="Pfam" id="PF00386">
    <property type="entry name" value="C1q"/>
    <property type="match status" value="1"/>
</dbReference>
<dbReference type="PANTHER" id="PTHR22922:SF5">
    <property type="entry name" value="CAPRIN-2"/>
    <property type="match status" value="1"/>
</dbReference>
<dbReference type="GO" id="GO:0005737">
    <property type="term" value="C:cytoplasm"/>
    <property type="evidence" value="ECO:0007669"/>
    <property type="project" value="UniProtKB-SubCell"/>
</dbReference>
<dbReference type="InterPro" id="IPR001073">
    <property type="entry name" value="C1q_dom"/>
</dbReference>
<evidence type="ECO:0000256" key="4">
    <source>
        <dbReference type="ARBA" id="ARBA00022782"/>
    </source>
</evidence>
<feature type="compositionally biased region" description="Low complexity" evidence="7">
    <location>
        <begin position="699"/>
        <end position="715"/>
    </location>
</feature>
<evidence type="ECO:0000256" key="3">
    <source>
        <dbReference type="ARBA" id="ARBA00022490"/>
    </source>
</evidence>
<keyword evidence="10" id="KW-1185">Reference proteome</keyword>
<name>A0A5N5NEB5_PANHP</name>
<dbReference type="GO" id="GO:0003723">
    <property type="term" value="F:RNA binding"/>
    <property type="evidence" value="ECO:0007669"/>
    <property type="project" value="UniProtKB-KW"/>
</dbReference>
<dbReference type="Proteomes" id="UP000327468">
    <property type="component" value="Chromosome 9"/>
</dbReference>
<dbReference type="Pfam" id="PF18293">
    <property type="entry name" value="Caprin-1_dimer"/>
    <property type="match status" value="1"/>
</dbReference>
<dbReference type="GO" id="GO:0005102">
    <property type="term" value="F:signaling receptor binding"/>
    <property type="evidence" value="ECO:0007669"/>
    <property type="project" value="TreeGrafter"/>
</dbReference>
<evidence type="ECO:0000313" key="10">
    <source>
        <dbReference type="Proteomes" id="UP000327468"/>
    </source>
</evidence>
<dbReference type="GO" id="GO:0030154">
    <property type="term" value="P:cell differentiation"/>
    <property type="evidence" value="ECO:0007669"/>
    <property type="project" value="UniProtKB-KW"/>
</dbReference>
<dbReference type="PROSITE" id="PS50871">
    <property type="entry name" value="C1Q"/>
    <property type="match status" value="1"/>
</dbReference>
<dbReference type="PANTHER" id="PTHR22922">
    <property type="entry name" value="GPI-ANCHORED PROTEIN P137"/>
    <property type="match status" value="1"/>
</dbReference>
<feature type="compositionally biased region" description="Low complexity" evidence="7">
    <location>
        <begin position="277"/>
        <end position="286"/>
    </location>
</feature>
<feature type="compositionally biased region" description="Polar residues" evidence="7">
    <location>
        <begin position="497"/>
        <end position="514"/>
    </location>
</feature>
<proteinExistence type="inferred from homology"/>
<sequence length="953" mass="104387">MRETRTMVQLFPSQASDTMALSESMEERDAGLDGSPSTDSPHAFTALQLALNPSATVYHGYENYIEDGLICLRHKIRNIEKKKLKLEGYQMRLKNGDTLNQDQMDAVGRYEEVIHNLKFARELQKTLCDLTQDLLKAQRKAMRREQVQRAETEQRRLSMMLQVQYVLCSLQRQDIRKTFNTREHARYLSAQEMEKLLNLASLLACKRDASMSLEDQMEQASFVYLDLLDGKDKPVAGSTYKYLKEKLLRLVDSGLFDHIPEPEKATKKDNDDQKPDASSTSSSLPAVVSLNSEVASRQFLNRRYVTERDLPGPGQGEEVNVQAPNWKAEFLALKEQEPPDSWDIEFSDPPASSKMGLQKPWKGAAGFIPKTTVTMKAAVETKQKRQRKNKGSPASKSDGEGKKAVPVEVFNSPSSLAKDPALRRQQLDHLMDQITGSFSFIQDSLLDGEAAPGNGRTRELHLSPGSSPLAQRDQKKIPDILPPSQNSTPLHGHQGSGDAQSTLSNGDQITNTSDLKLHTEDGPHAKQDKGFTSPPLYCRESCISVPHDNKNSKQAGKQPLSNGEVPPTVLAQTFSTPPSRRSLPATSTASFNSLHSVFSGEVPMTRSSELKTDESGFLGSVCLSYSTASTLSHSTASTQTPPELSLPQDDLQMESAYLSESDISATSQVYSSPGPNSAPQSSLVQHYYPRSSLRGMTHGARGLSHSSLRSSGASRGGYEVHRVNVRAPGGGFSAQTHREPGSVLYTSQENGYQQSHKRTGGTAARRNSSVAGWSDSSQVSSPDREGTYIIDSAHGDSLTITASGMPITGPPPHTLMPVYPQLRVAFSAARATNLAPGTLDQPIAFDLLHSNLGGAFDAPSGHFACPAPGTYVFFFHILKLAISVPLYINLMRNDEVVASAYANDGAPDHETASNHAVLPLRIGDHIWLRLHRGAIYGSSWKYSTFSGFLLYPD</sequence>
<dbReference type="AlphaFoldDB" id="A0A5N5NEB5"/>
<feature type="region of interest" description="Disordered" evidence="7">
    <location>
        <begin position="16"/>
        <end position="39"/>
    </location>
</feature>
<feature type="region of interest" description="Disordered" evidence="7">
    <location>
        <begin position="747"/>
        <end position="783"/>
    </location>
</feature>
<comment type="subcellular location">
    <subcellularLocation>
        <location evidence="1">Cytoplasm</location>
    </subcellularLocation>
</comment>
<dbReference type="InterPro" id="IPR022070">
    <property type="entry name" value="Caprin-1_C"/>
</dbReference>
<gene>
    <name evidence="9" type="ORF">PHYPO_G00247760</name>
</gene>
<keyword evidence="4" id="KW-0221">Differentiation</keyword>
<evidence type="ECO:0000259" key="8">
    <source>
        <dbReference type="PROSITE" id="PS50871"/>
    </source>
</evidence>
<feature type="compositionally biased region" description="Polar residues" evidence="7">
    <location>
        <begin position="765"/>
        <end position="781"/>
    </location>
</feature>
<feature type="region of interest" description="Disordered" evidence="7">
    <location>
        <begin position="449"/>
        <end position="533"/>
    </location>
</feature>
<dbReference type="Pfam" id="PF12287">
    <property type="entry name" value="Caprin-1_C"/>
    <property type="match status" value="1"/>
</dbReference>
<organism evidence="9 10">
    <name type="scientific">Pangasianodon hypophthalmus</name>
    <name type="common">Striped catfish</name>
    <name type="synonym">Helicophagus hypophthalmus</name>
    <dbReference type="NCBI Taxonomy" id="310915"/>
    <lineage>
        <taxon>Eukaryota</taxon>
        <taxon>Metazoa</taxon>
        <taxon>Chordata</taxon>
        <taxon>Craniata</taxon>
        <taxon>Vertebrata</taxon>
        <taxon>Euteleostomi</taxon>
        <taxon>Actinopterygii</taxon>
        <taxon>Neopterygii</taxon>
        <taxon>Teleostei</taxon>
        <taxon>Ostariophysi</taxon>
        <taxon>Siluriformes</taxon>
        <taxon>Pangasiidae</taxon>
        <taxon>Pangasianodon</taxon>
    </lineage>
</organism>
<keyword evidence="6" id="KW-0652">Protein synthesis inhibitor</keyword>
<dbReference type="GO" id="GO:0017148">
    <property type="term" value="P:negative regulation of translation"/>
    <property type="evidence" value="ECO:0007669"/>
    <property type="project" value="UniProtKB-KW"/>
</dbReference>
<dbReference type="Gene3D" id="2.60.120.40">
    <property type="match status" value="1"/>
</dbReference>
<feature type="compositionally biased region" description="Polar residues" evidence="7">
    <location>
        <begin position="552"/>
        <end position="561"/>
    </location>
</feature>
<dbReference type="SMART" id="SM00110">
    <property type="entry name" value="C1Q"/>
    <property type="match status" value="1"/>
</dbReference>
<dbReference type="PRINTS" id="PR00007">
    <property type="entry name" value="COMPLEMNTC1Q"/>
</dbReference>
<feature type="region of interest" description="Disordered" evidence="7">
    <location>
        <begin position="548"/>
        <end position="587"/>
    </location>
</feature>
<dbReference type="InterPro" id="IPR008983">
    <property type="entry name" value="Tumour_necrosis_fac-like_dom"/>
</dbReference>
<feature type="compositionally biased region" description="Basic and acidic residues" evidence="7">
    <location>
        <begin position="515"/>
        <end position="529"/>
    </location>
</feature>
<evidence type="ECO:0000313" key="9">
    <source>
        <dbReference type="EMBL" id="KAB5565975.1"/>
    </source>
</evidence>